<dbReference type="Proteomes" id="UP000322000">
    <property type="component" value="Chromosome 25"/>
</dbReference>
<sequence>MSAAHKLRNISFDINDEWLGTLLLAGLPEVYKPMIMALESSGVPITADSVKTKLLQEIKSSESVALYASKPSKYKQKDSDSSPKFNKGPRCFKCNRYGHISKNCRTKKKDQGKETGYVAVFSASAAASDSKSWFVDSGASMHMTMRQDWLYDESSPPITSIRIADDKMLKVKSCGKIDLPICNSEGQTQTIQ</sequence>
<dbReference type="GeneID" id="113506787"/>
<dbReference type="SUPFAM" id="SSF57756">
    <property type="entry name" value="Retrovirus zinc finger-like domains"/>
    <property type="match status" value="1"/>
</dbReference>
<keyword evidence="1" id="KW-0863">Zinc-finger</keyword>
<keyword evidence="1" id="KW-0479">Metal-binding</keyword>
<dbReference type="OrthoDB" id="7920740at2759"/>
<gene>
    <name evidence="4" type="primary">LOC113506787</name>
</gene>
<feature type="domain" description="CCHC-type" evidence="2">
    <location>
        <begin position="90"/>
        <end position="105"/>
    </location>
</feature>
<dbReference type="Pfam" id="PF14223">
    <property type="entry name" value="Retrotran_gag_2"/>
    <property type="match status" value="1"/>
</dbReference>
<protein>
    <submittedName>
        <fullName evidence="4">Uncharacterized protein LOC113506787</fullName>
    </submittedName>
</protein>
<dbReference type="Gene3D" id="4.10.60.10">
    <property type="entry name" value="Zinc finger, CCHC-type"/>
    <property type="match status" value="1"/>
</dbReference>
<dbReference type="KEGG" id="tnl:113506787"/>
<dbReference type="AlphaFoldDB" id="A0A7E5WYU4"/>
<evidence type="ECO:0000313" key="3">
    <source>
        <dbReference type="Proteomes" id="UP000322000"/>
    </source>
</evidence>
<organism evidence="3 4">
    <name type="scientific">Trichoplusia ni</name>
    <name type="common">Cabbage looper</name>
    <dbReference type="NCBI Taxonomy" id="7111"/>
    <lineage>
        <taxon>Eukaryota</taxon>
        <taxon>Metazoa</taxon>
        <taxon>Ecdysozoa</taxon>
        <taxon>Arthropoda</taxon>
        <taxon>Hexapoda</taxon>
        <taxon>Insecta</taxon>
        <taxon>Pterygota</taxon>
        <taxon>Neoptera</taxon>
        <taxon>Endopterygota</taxon>
        <taxon>Lepidoptera</taxon>
        <taxon>Glossata</taxon>
        <taxon>Ditrysia</taxon>
        <taxon>Noctuoidea</taxon>
        <taxon>Noctuidae</taxon>
        <taxon>Plusiinae</taxon>
        <taxon>Trichoplusia</taxon>
    </lineage>
</organism>
<dbReference type="GO" id="GO:0008270">
    <property type="term" value="F:zinc ion binding"/>
    <property type="evidence" value="ECO:0007669"/>
    <property type="project" value="UniProtKB-KW"/>
</dbReference>
<dbReference type="InterPro" id="IPR001878">
    <property type="entry name" value="Znf_CCHC"/>
</dbReference>
<dbReference type="PROSITE" id="PS50158">
    <property type="entry name" value="ZF_CCHC"/>
    <property type="match status" value="1"/>
</dbReference>
<name>A0A7E5WYU4_TRINI</name>
<feature type="non-terminal residue" evidence="4">
    <location>
        <position position="192"/>
    </location>
</feature>
<evidence type="ECO:0000313" key="4">
    <source>
        <dbReference type="RefSeq" id="XP_026745427.1"/>
    </source>
</evidence>
<evidence type="ECO:0000256" key="1">
    <source>
        <dbReference type="PROSITE-ProRule" id="PRU00047"/>
    </source>
</evidence>
<dbReference type="GO" id="GO:0003676">
    <property type="term" value="F:nucleic acid binding"/>
    <property type="evidence" value="ECO:0007669"/>
    <property type="project" value="InterPro"/>
</dbReference>
<accession>A0A7E5WYU4</accession>
<dbReference type="Pfam" id="PF22936">
    <property type="entry name" value="Pol_BBD"/>
    <property type="match status" value="1"/>
</dbReference>
<proteinExistence type="predicted"/>
<keyword evidence="1" id="KW-0862">Zinc</keyword>
<dbReference type="InterPro" id="IPR036875">
    <property type="entry name" value="Znf_CCHC_sf"/>
</dbReference>
<dbReference type="Pfam" id="PF00098">
    <property type="entry name" value="zf-CCHC"/>
    <property type="match status" value="1"/>
</dbReference>
<reference evidence="4" key="1">
    <citation type="submission" date="2025-08" db="UniProtKB">
        <authorList>
            <consortium name="RefSeq"/>
        </authorList>
    </citation>
    <scope>IDENTIFICATION</scope>
</reference>
<dbReference type="InterPro" id="IPR054722">
    <property type="entry name" value="PolX-like_BBD"/>
</dbReference>
<dbReference type="SMART" id="SM00343">
    <property type="entry name" value="ZnF_C2HC"/>
    <property type="match status" value="1"/>
</dbReference>
<keyword evidence="3" id="KW-1185">Reference proteome</keyword>
<evidence type="ECO:0000259" key="2">
    <source>
        <dbReference type="PROSITE" id="PS50158"/>
    </source>
</evidence>
<dbReference type="InParanoid" id="A0A7E5WYU4"/>
<dbReference type="RefSeq" id="XP_026745427.1">
    <property type="nucleotide sequence ID" value="XM_026889626.1"/>
</dbReference>